<evidence type="ECO:0000256" key="4">
    <source>
        <dbReference type="ARBA" id="ARBA00023002"/>
    </source>
</evidence>
<dbReference type="Gene3D" id="3.90.700.10">
    <property type="entry name" value="Succinate dehydrogenase/fumarate reductase flavoprotein, catalytic domain"/>
    <property type="match status" value="1"/>
</dbReference>
<feature type="domain" description="FAD-dependent oxidoreductase 2 FAD-binding" evidence="5">
    <location>
        <begin position="7"/>
        <end position="440"/>
    </location>
</feature>
<evidence type="ECO:0000313" key="6">
    <source>
        <dbReference type="EMBL" id="RGB77663.1"/>
    </source>
</evidence>
<dbReference type="PRINTS" id="PR00411">
    <property type="entry name" value="PNDRDTASEI"/>
</dbReference>
<dbReference type="Proteomes" id="UP000260773">
    <property type="component" value="Unassembled WGS sequence"/>
</dbReference>
<dbReference type="PANTHER" id="PTHR43400:SF10">
    <property type="entry name" value="3-OXOSTEROID 1-DEHYDROGENASE"/>
    <property type="match status" value="1"/>
</dbReference>
<evidence type="ECO:0000313" key="7">
    <source>
        <dbReference type="Proteomes" id="UP000260773"/>
    </source>
</evidence>
<keyword evidence="2" id="KW-0285">Flavoprotein</keyword>
<dbReference type="GO" id="GO:0033765">
    <property type="term" value="F:steroid dehydrogenase activity, acting on the CH-CH group of donors"/>
    <property type="evidence" value="ECO:0007669"/>
    <property type="project" value="UniProtKB-ARBA"/>
</dbReference>
<evidence type="ECO:0000256" key="3">
    <source>
        <dbReference type="ARBA" id="ARBA00022827"/>
    </source>
</evidence>
<organism evidence="6 7">
    <name type="scientific">Coprococcus catus</name>
    <dbReference type="NCBI Taxonomy" id="116085"/>
    <lineage>
        <taxon>Bacteria</taxon>
        <taxon>Bacillati</taxon>
        <taxon>Bacillota</taxon>
        <taxon>Clostridia</taxon>
        <taxon>Lachnospirales</taxon>
        <taxon>Lachnospiraceae</taxon>
        <taxon>Coprococcus</taxon>
    </lineage>
</organism>
<sequence>MELKTEILIIGGGASGMAAAVAAAEMGAEVTVAEANAAVGGNGLFPRGIFGVDSKIQRKKLVFADRDQIFRDCMNYSHWKIDARIIRTLIDKSGDTVNWLMDRGVEFCDVVHHIPNQTPEVFHITEAEENVGHCVIRNLKRICEEKGVRILTGAKGKTLLKDEKASVCGAVCETKDGEVVIKAQKVILCTGGFAGNDEMVEKYYPGFKRELVGQGGGMRHPGDGIRMALEAGAEVEGNFTMEAAAPKIKGYDALNLFLGKPYNVWLNRFGERFADEGIVYNFAVSFNACLRQPDGQVWVVFNQALLDQTLSDGKDMIETIHMPPNVEERLDTTMEQAIADGVLCKADSYEALAAFIGCDEETVKASMEEYNGFCKEGRDGWFAKDKRYMLSMEEGPYYAIKAGEDMLITHGGIRVNERFEALGGDHKPVENLYVAGVDFGGADADVYNVVMSGHGFGFAVNSGRIAGENAVKALKTMMR</sequence>
<dbReference type="Gene3D" id="3.50.50.60">
    <property type="entry name" value="FAD/NAD(P)-binding domain"/>
    <property type="match status" value="1"/>
</dbReference>
<proteinExistence type="predicted"/>
<dbReference type="EMBL" id="QVEP01000032">
    <property type="protein sequence ID" value="RGB77663.1"/>
    <property type="molecule type" value="Genomic_DNA"/>
</dbReference>
<dbReference type="InterPro" id="IPR050315">
    <property type="entry name" value="FAD-oxidoreductase_2"/>
</dbReference>
<dbReference type="InterPro" id="IPR027477">
    <property type="entry name" value="Succ_DH/fumarate_Rdtase_cat_sf"/>
</dbReference>
<keyword evidence="4" id="KW-0560">Oxidoreductase</keyword>
<reference evidence="6 7" key="1">
    <citation type="submission" date="2018-08" db="EMBL/GenBank/DDBJ databases">
        <title>A genome reference for cultivated species of the human gut microbiota.</title>
        <authorList>
            <person name="Zou Y."/>
            <person name="Xue W."/>
            <person name="Luo G."/>
        </authorList>
    </citation>
    <scope>NUCLEOTIDE SEQUENCE [LARGE SCALE GENOMIC DNA]</scope>
    <source>
        <strain evidence="6 7">AF45-17</strain>
    </source>
</reference>
<dbReference type="InterPro" id="IPR003953">
    <property type="entry name" value="FAD-dep_OxRdtase_2_FAD-bd"/>
</dbReference>
<comment type="caution">
    <text evidence="6">The sequence shown here is derived from an EMBL/GenBank/DDBJ whole genome shotgun (WGS) entry which is preliminary data.</text>
</comment>
<evidence type="ECO:0000256" key="2">
    <source>
        <dbReference type="ARBA" id="ARBA00022630"/>
    </source>
</evidence>
<protein>
    <submittedName>
        <fullName evidence="6">FAD-binding protein</fullName>
    </submittedName>
</protein>
<comment type="cofactor">
    <cofactor evidence="1">
        <name>FAD</name>
        <dbReference type="ChEBI" id="CHEBI:57692"/>
    </cofactor>
</comment>
<name>A0A3E2TKF5_9FIRM</name>
<accession>A0A3E2TKF5</accession>
<dbReference type="InterPro" id="IPR036188">
    <property type="entry name" value="FAD/NAD-bd_sf"/>
</dbReference>
<dbReference type="SUPFAM" id="SSF51905">
    <property type="entry name" value="FAD/NAD(P)-binding domain"/>
    <property type="match status" value="1"/>
</dbReference>
<evidence type="ECO:0000256" key="1">
    <source>
        <dbReference type="ARBA" id="ARBA00001974"/>
    </source>
</evidence>
<gene>
    <name evidence="6" type="ORF">DW070_11945</name>
</gene>
<dbReference type="PANTHER" id="PTHR43400">
    <property type="entry name" value="FUMARATE REDUCTASE"/>
    <property type="match status" value="1"/>
</dbReference>
<keyword evidence="3" id="KW-0274">FAD</keyword>
<dbReference type="Pfam" id="PF00890">
    <property type="entry name" value="FAD_binding_2"/>
    <property type="match status" value="1"/>
</dbReference>
<evidence type="ECO:0000259" key="5">
    <source>
        <dbReference type="Pfam" id="PF00890"/>
    </source>
</evidence>
<dbReference type="AlphaFoldDB" id="A0A3E2TKF5"/>
<dbReference type="SUPFAM" id="SSF56425">
    <property type="entry name" value="Succinate dehydrogenase/fumarate reductase flavoprotein, catalytic domain"/>
    <property type="match status" value="1"/>
</dbReference>
<dbReference type="GO" id="GO:0008202">
    <property type="term" value="P:steroid metabolic process"/>
    <property type="evidence" value="ECO:0007669"/>
    <property type="project" value="UniProtKB-ARBA"/>
</dbReference>
<dbReference type="RefSeq" id="WP_117528729.1">
    <property type="nucleotide sequence ID" value="NZ_JAQENQ010000007.1"/>
</dbReference>